<dbReference type="PANTHER" id="PTHR43115:SF4">
    <property type="entry name" value="DEHYDROGENASE_REDUCTASE SDR FAMILY MEMBER 11"/>
    <property type="match status" value="1"/>
</dbReference>
<comment type="similarity">
    <text evidence="1">Belongs to the short-chain dehydrogenases/reductases (SDR) family.</text>
</comment>
<dbReference type="Gene3D" id="3.40.50.720">
    <property type="entry name" value="NAD(P)-binding Rossmann-like Domain"/>
    <property type="match status" value="2"/>
</dbReference>
<keyword evidence="4" id="KW-1185">Reference proteome</keyword>
<dbReference type="InterPro" id="IPR036291">
    <property type="entry name" value="NAD(P)-bd_dom_sf"/>
</dbReference>
<dbReference type="Pfam" id="PF00106">
    <property type="entry name" value="adh_short"/>
    <property type="match status" value="1"/>
</dbReference>
<dbReference type="VEuPathDB" id="VectorBase:LLONM1_001739"/>
<protein>
    <recommendedName>
        <fullName evidence="5">Dehydrogenase</fullName>
    </recommendedName>
</protein>
<dbReference type="InterPro" id="IPR002347">
    <property type="entry name" value="SDR_fam"/>
</dbReference>
<dbReference type="VEuPathDB" id="VectorBase:LLOJ007991"/>
<evidence type="ECO:0000313" key="4">
    <source>
        <dbReference type="Proteomes" id="UP000092461"/>
    </source>
</evidence>
<dbReference type="AlphaFoldDB" id="A0A1B0CSZ2"/>
<proteinExistence type="inferred from homology"/>
<evidence type="ECO:0008006" key="5">
    <source>
        <dbReference type="Google" id="ProtNLM"/>
    </source>
</evidence>
<reference evidence="3" key="1">
    <citation type="submission" date="2020-05" db="UniProtKB">
        <authorList>
            <consortium name="EnsemblMetazoa"/>
        </authorList>
    </citation>
    <scope>IDENTIFICATION</scope>
    <source>
        <strain evidence="3">Jacobina</strain>
    </source>
</reference>
<evidence type="ECO:0000313" key="3">
    <source>
        <dbReference type="EnsemblMetazoa" id="LLOJ007991-PA"/>
    </source>
</evidence>
<name>A0A1B0CSZ2_LUTLO</name>
<organism evidence="3 4">
    <name type="scientific">Lutzomyia longipalpis</name>
    <name type="common">Sand fly</name>
    <dbReference type="NCBI Taxonomy" id="7200"/>
    <lineage>
        <taxon>Eukaryota</taxon>
        <taxon>Metazoa</taxon>
        <taxon>Ecdysozoa</taxon>
        <taxon>Arthropoda</taxon>
        <taxon>Hexapoda</taxon>
        <taxon>Insecta</taxon>
        <taxon>Pterygota</taxon>
        <taxon>Neoptera</taxon>
        <taxon>Endopterygota</taxon>
        <taxon>Diptera</taxon>
        <taxon>Nematocera</taxon>
        <taxon>Psychodoidea</taxon>
        <taxon>Psychodidae</taxon>
        <taxon>Lutzomyia</taxon>
        <taxon>Lutzomyia</taxon>
    </lineage>
</organism>
<keyword evidence="2" id="KW-0560">Oxidoreductase</keyword>
<evidence type="ECO:0000256" key="2">
    <source>
        <dbReference type="ARBA" id="ARBA00023002"/>
    </source>
</evidence>
<dbReference type="EMBL" id="AJWK01026790">
    <property type="status" value="NOT_ANNOTATED_CDS"/>
    <property type="molecule type" value="Genomic_DNA"/>
</dbReference>
<dbReference type="PANTHER" id="PTHR43115">
    <property type="entry name" value="DEHYDROGENASE/REDUCTASE SDR FAMILY MEMBER 11"/>
    <property type="match status" value="1"/>
</dbReference>
<dbReference type="VEuPathDB" id="VectorBase:LLONM1_001949"/>
<dbReference type="EnsemblMetazoa" id="LLOJ007991-RA">
    <property type="protein sequence ID" value="LLOJ007991-PA"/>
    <property type="gene ID" value="LLOJ007991"/>
</dbReference>
<dbReference type="GO" id="GO:0016491">
    <property type="term" value="F:oxidoreductase activity"/>
    <property type="evidence" value="ECO:0007669"/>
    <property type="project" value="UniProtKB-KW"/>
</dbReference>
<dbReference type="PRINTS" id="PR00081">
    <property type="entry name" value="GDHRDH"/>
</dbReference>
<accession>A0A1B0CSZ2</accession>
<dbReference type="Proteomes" id="UP000092461">
    <property type="component" value="Unassembled WGS sequence"/>
</dbReference>
<sequence>MGVINCTREAVASMRDRDVAGQVIHINSLLGHKVTMPPSGANSNLNVYPATKFAISALTESYQFEMVAENRKIKFSSVSPGVVATEFFDETTLKSLQHFPHLLPSDISQAVLYILSTPPHVNIQDVLIKPLGSSKFGVTALTEILRQEMSKDELPIKISSISPDVVQTNLTEMFSKDNLAKTPHLLSSDISQAVVYVLSTPPHELLKVKDSEGAHLAIKVTSISPAVVQTDITQAYSKEALANFPHLKAEDISAAVLYTLGTPPHVNIQEILIKPVGSFI</sequence>
<dbReference type="SUPFAM" id="SSF51735">
    <property type="entry name" value="NAD(P)-binding Rossmann-fold domains"/>
    <property type="match status" value="2"/>
</dbReference>
<evidence type="ECO:0000256" key="1">
    <source>
        <dbReference type="ARBA" id="ARBA00006484"/>
    </source>
</evidence>